<dbReference type="PANTHER" id="PTHR24148:SF64">
    <property type="entry name" value="HETEROKARYON INCOMPATIBILITY DOMAIN-CONTAINING PROTEIN"/>
    <property type="match status" value="1"/>
</dbReference>
<sequence length="623" mass="72185">MYITYCRNQRTVDLEDKTSYRLSVTGGDYRPTWLIRVSDWKRVPGEAAVDGYHTLSYCWEQSGEVVKREEGDQNEYTVIDHGEHCIVEGYDVDVDYINGTCLAKLERCDVEEEVDSENKERNSKYVTWCEPMSEKTTLKHVTYEELLQQLCKDFQVEYLWYDKVCIDQSDKKHKLHQINEMHKIYSNARYTIALIPEVIIWDPEDFNEKVEQYGNCARRLFIISLSLMGCWWTRSWTLEELMVSKRILMVGTDTNMFQHSLHTPDAPPTAIDIFSESMLDFGEQMEKTGGSVNQALAQAHFRTSTKPHDMIFALKNTFGHMFDDIKISYSTDVQTAFNNFYRNIATKDLSILCFGSNRLPCGKWHQVSTMGDYNLPSWTGVAGCHVRERANITTHPQLSYTINKSMKMNIKTNRYWEISITKYEYGPYCSPTNKYTALKKQGVLLEQIRKISSARLMGKWTDMVRADKDTVLTEWSTNMNLFTKVYMTHYHDGLSEKNALTQLRPLSLTEDCEGEKCIVLPILLETKTLTHKKVDEYKYAGGTSIANFILPVFCKCSNSTSEQYKAVGIYLVGNHKYNKVSSTFNWNHCIGRDDVNPIQNPKDILNMLFENNCHEIPKEFIVV</sequence>
<dbReference type="OrthoDB" id="20872at2759"/>
<feature type="domain" description="Heterokaryon incompatibility" evidence="1">
    <location>
        <begin position="135"/>
        <end position="195"/>
    </location>
</feature>
<evidence type="ECO:0000313" key="2">
    <source>
        <dbReference type="EMBL" id="KAG2217145.1"/>
    </source>
</evidence>
<dbReference type="InterPro" id="IPR052895">
    <property type="entry name" value="HetReg/Transcr_Mod"/>
</dbReference>
<dbReference type="Proteomes" id="UP000646827">
    <property type="component" value="Unassembled WGS sequence"/>
</dbReference>
<dbReference type="Pfam" id="PF06985">
    <property type="entry name" value="HET"/>
    <property type="match status" value="1"/>
</dbReference>
<comment type="caution">
    <text evidence="2">The sequence shown here is derived from an EMBL/GenBank/DDBJ whole genome shotgun (WGS) entry which is preliminary data.</text>
</comment>
<evidence type="ECO:0000259" key="1">
    <source>
        <dbReference type="Pfam" id="PF06985"/>
    </source>
</evidence>
<gene>
    <name evidence="2" type="ORF">INT45_004600</name>
</gene>
<dbReference type="AlphaFoldDB" id="A0A8H7VE63"/>
<reference evidence="2 3" key="1">
    <citation type="submission" date="2020-12" db="EMBL/GenBank/DDBJ databases">
        <title>Metabolic potential, ecology and presence of endohyphal bacteria is reflected in genomic diversity of Mucoromycotina.</title>
        <authorList>
            <person name="Muszewska A."/>
            <person name="Okrasinska A."/>
            <person name="Steczkiewicz K."/>
            <person name="Drgas O."/>
            <person name="Orlowska M."/>
            <person name="Perlinska-Lenart U."/>
            <person name="Aleksandrzak-Piekarczyk T."/>
            <person name="Szatraj K."/>
            <person name="Zielenkiewicz U."/>
            <person name="Pilsyk S."/>
            <person name="Malc E."/>
            <person name="Mieczkowski P."/>
            <person name="Kruszewska J.S."/>
            <person name="Biernat P."/>
            <person name="Pawlowska J."/>
        </authorList>
    </citation>
    <scope>NUCLEOTIDE SEQUENCE [LARGE SCALE GENOMIC DNA]</scope>
    <source>
        <strain evidence="2 3">CBS 142.35</strain>
    </source>
</reference>
<protein>
    <recommendedName>
        <fullName evidence="1">Heterokaryon incompatibility domain-containing protein</fullName>
    </recommendedName>
</protein>
<organism evidence="2 3">
    <name type="scientific">Circinella minor</name>
    <dbReference type="NCBI Taxonomy" id="1195481"/>
    <lineage>
        <taxon>Eukaryota</taxon>
        <taxon>Fungi</taxon>
        <taxon>Fungi incertae sedis</taxon>
        <taxon>Mucoromycota</taxon>
        <taxon>Mucoromycotina</taxon>
        <taxon>Mucoromycetes</taxon>
        <taxon>Mucorales</taxon>
        <taxon>Lichtheimiaceae</taxon>
        <taxon>Circinella</taxon>
    </lineage>
</organism>
<name>A0A8H7VE63_9FUNG</name>
<dbReference type="EMBL" id="JAEPRB010000323">
    <property type="protein sequence ID" value="KAG2217145.1"/>
    <property type="molecule type" value="Genomic_DNA"/>
</dbReference>
<dbReference type="PANTHER" id="PTHR24148">
    <property type="entry name" value="ANKYRIN REPEAT DOMAIN-CONTAINING PROTEIN 39 HOMOLOG-RELATED"/>
    <property type="match status" value="1"/>
</dbReference>
<evidence type="ECO:0000313" key="3">
    <source>
        <dbReference type="Proteomes" id="UP000646827"/>
    </source>
</evidence>
<dbReference type="InterPro" id="IPR010730">
    <property type="entry name" value="HET"/>
</dbReference>
<proteinExistence type="predicted"/>
<keyword evidence="3" id="KW-1185">Reference proteome</keyword>
<accession>A0A8H7VE63</accession>